<keyword evidence="2" id="KW-1185">Reference proteome</keyword>
<dbReference type="GeneID" id="9801509"/>
<proteinExistence type="predicted"/>
<organism evidence="2">
    <name type="scientific">Caenorhabditis remanei</name>
    <name type="common">Caenorhabditis vulgaris</name>
    <dbReference type="NCBI Taxonomy" id="31234"/>
    <lineage>
        <taxon>Eukaryota</taxon>
        <taxon>Metazoa</taxon>
        <taxon>Ecdysozoa</taxon>
        <taxon>Nematoda</taxon>
        <taxon>Chromadorea</taxon>
        <taxon>Rhabditida</taxon>
        <taxon>Rhabditina</taxon>
        <taxon>Rhabditomorpha</taxon>
        <taxon>Rhabditoidea</taxon>
        <taxon>Rhabditidae</taxon>
        <taxon>Peloderinae</taxon>
        <taxon>Caenorhabditis</taxon>
    </lineage>
</organism>
<evidence type="ECO:0000313" key="2">
    <source>
        <dbReference type="Proteomes" id="UP000008281"/>
    </source>
</evidence>
<dbReference type="Proteomes" id="UP000008281">
    <property type="component" value="Unassembled WGS sequence"/>
</dbReference>
<dbReference type="OMA" id="CINRWED"/>
<dbReference type="EMBL" id="DS268500">
    <property type="protein sequence ID" value="EFP12907.1"/>
    <property type="molecule type" value="Genomic_DNA"/>
</dbReference>
<dbReference type="OrthoDB" id="5869067at2759"/>
<reference evidence="1" key="1">
    <citation type="submission" date="2007-07" db="EMBL/GenBank/DDBJ databases">
        <title>PCAP assembly of the Caenorhabditis remanei genome.</title>
        <authorList>
            <consortium name="The Caenorhabditis remanei Sequencing Consortium"/>
            <person name="Wilson R.K."/>
        </authorList>
    </citation>
    <scope>NUCLEOTIDE SEQUENCE [LARGE SCALE GENOMIC DNA]</scope>
    <source>
        <strain evidence="1">PB4641</strain>
    </source>
</reference>
<dbReference type="RefSeq" id="XP_003098494.2">
    <property type="nucleotide sequence ID" value="XM_003098446.2"/>
</dbReference>
<dbReference type="CTD" id="9801509"/>
<dbReference type="eggNOG" id="ENOG502TJ3W">
    <property type="taxonomic scope" value="Eukaryota"/>
</dbReference>
<dbReference type="FunCoup" id="E3MZE8">
    <property type="interactions" value="1081"/>
</dbReference>
<name>E3MZE8_CAERE</name>
<sequence>MNTQQNPDFNNQFNYQEIEKENICRFAEVLRTPVNPIYEKSNLRLYLSGQLDGKKLGMMMYHNKVHHQCTTVDQCSQLVLLLEARKSCNQLYDKAACITDVLNVVEKLEAVDKRLGITPQPFCINRWEDLDQLETQNEVFLTPNGIHTASRQTEKFEAPTGVLIRKVFKRKNNNI</sequence>
<dbReference type="AlphaFoldDB" id="E3MZE8"/>
<accession>E3MZE8</accession>
<gene>
    <name evidence="1" type="ORF">CRE_05944</name>
</gene>
<dbReference type="HOGENOM" id="CLU_1534008_0_0_1"/>
<evidence type="ECO:0000313" key="1">
    <source>
        <dbReference type="EMBL" id="EFP12907.1"/>
    </source>
</evidence>
<dbReference type="KEGG" id="crq:GCK72_025135"/>
<protein>
    <submittedName>
        <fullName evidence="1">Uncharacterized protein</fullName>
    </submittedName>
</protein>
<dbReference type="InParanoid" id="E3MZE8"/>